<feature type="domain" description="Helix-hairpin-helix DNA-binding motif class 1" evidence="7">
    <location>
        <begin position="107"/>
        <end position="126"/>
    </location>
</feature>
<evidence type="ECO:0000256" key="6">
    <source>
        <dbReference type="HAMAP-Rule" id="MF_00031"/>
    </source>
</evidence>
<comment type="subcellular location">
    <subcellularLocation>
        <location evidence="6">Cytoplasm</location>
    </subcellularLocation>
</comment>
<dbReference type="Pfam" id="PF01330">
    <property type="entry name" value="RuvA_N"/>
    <property type="match status" value="1"/>
</dbReference>
<dbReference type="InterPro" id="IPR010994">
    <property type="entry name" value="RuvA_2-like"/>
</dbReference>
<proteinExistence type="inferred from homology"/>
<dbReference type="InterPro" id="IPR012340">
    <property type="entry name" value="NA-bd_OB-fold"/>
</dbReference>
<dbReference type="RefSeq" id="WP_099153143.1">
    <property type="nucleotide sequence ID" value="NZ_PDUD01000031.1"/>
</dbReference>
<dbReference type="SUPFAM" id="SSF50249">
    <property type="entry name" value="Nucleic acid-binding proteins"/>
    <property type="match status" value="1"/>
</dbReference>
<keyword evidence="3 6" id="KW-0238">DNA-binding</keyword>
<evidence type="ECO:0000256" key="4">
    <source>
        <dbReference type="ARBA" id="ARBA00023172"/>
    </source>
</evidence>
<evidence type="ECO:0000259" key="7">
    <source>
        <dbReference type="SMART" id="SM00278"/>
    </source>
</evidence>
<feature type="region of interest" description="Domain III" evidence="6">
    <location>
        <begin position="146"/>
        <end position="197"/>
    </location>
</feature>
<dbReference type="SMART" id="SM00278">
    <property type="entry name" value="HhH1"/>
    <property type="match status" value="2"/>
</dbReference>
<comment type="similarity">
    <text evidence="6">Belongs to the RuvA family.</text>
</comment>
<dbReference type="InterPro" id="IPR013849">
    <property type="entry name" value="DNA_helicase_Holl-junc_RuvA_I"/>
</dbReference>
<dbReference type="Pfam" id="PF14520">
    <property type="entry name" value="HHH_5"/>
    <property type="match status" value="1"/>
</dbReference>
<dbReference type="Gene3D" id="1.10.8.10">
    <property type="entry name" value="DNA helicase RuvA subunit, C-terminal domain"/>
    <property type="match status" value="1"/>
</dbReference>
<dbReference type="Gene3D" id="2.40.50.140">
    <property type="entry name" value="Nucleic acid-binding proteins"/>
    <property type="match status" value="1"/>
</dbReference>
<dbReference type="GO" id="GO:0005524">
    <property type="term" value="F:ATP binding"/>
    <property type="evidence" value="ECO:0007669"/>
    <property type="project" value="InterPro"/>
</dbReference>
<dbReference type="GO" id="GO:0006310">
    <property type="term" value="P:DNA recombination"/>
    <property type="evidence" value="ECO:0007669"/>
    <property type="project" value="UniProtKB-UniRule"/>
</dbReference>
<dbReference type="NCBIfam" id="TIGR00084">
    <property type="entry name" value="ruvA"/>
    <property type="match status" value="1"/>
</dbReference>
<dbReference type="InterPro" id="IPR011114">
    <property type="entry name" value="RuvA_C"/>
</dbReference>
<dbReference type="Gene3D" id="1.10.150.20">
    <property type="entry name" value="5' to 3' exonuclease, C-terminal subdomain"/>
    <property type="match status" value="1"/>
</dbReference>
<evidence type="ECO:0000313" key="8">
    <source>
        <dbReference type="EMBL" id="PHN03560.1"/>
    </source>
</evidence>
<dbReference type="GO" id="GO:0005737">
    <property type="term" value="C:cytoplasm"/>
    <property type="evidence" value="ECO:0007669"/>
    <property type="project" value="UniProtKB-SubCell"/>
</dbReference>
<dbReference type="GO" id="GO:0009378">
    <property type="term" value="F:four-way junction helicase activity"/>
    <property type="evidence" value="ECO:0007669"/>
    <property type="project" value="InterPro"/>
</dbReference>
<organism evidence="8 9">
    <name type="scientific">Flavilitoribacter nigricans (strain ATCC 23147 / DSM 23189 / NBRC 102662 / NCIMB 1420 / SS-2)</name>
    <name type="common">Lewinella nigricans</name>
    <dbReference type="NCBI Taxonomy" id="1122177"/>
    <lineage>
        <taxon>Bacteria</taxon>
        <taxon>Pseudomonadati</taxon>
        <taxon>Bacteroidota</taxon>
        <taxon>Saprospiria</taxon>
        <taxon>Saprospirales</taxon>
        <taxon>Lewinellaceae</taxon>
        <taxon>Flavilitoribacter</taxon>
    </lineage>
</organism>
<dbReference type="OrthoDB" id="5293449at2"/>
<accession>A0A2D0N599</accession>
<reference evidence="8 9" key="1">
    <citation type="submission" date="2017-10" db="EMBL/GenBank/DDBJ databases">
        <title>The draft genome sequence of Lewinella nigricans NBRC 102662.</title>
        <authorList>
            <person name="Wang K."/>
        </authorList>
    </citation>
    <scope>NUCLEOTIDE SEQUENCE [LARGE SCALE GENOMIC DNA]</scope>
    <source>
        <strain evidence="8 9">NBRC 102662</strain>
    </source>
</reference>
<comment type="caution">
    <text evidence="8">The sequence shown here is derived from an EMBL/GenBank/DDBJ whole genome shotgun (WGS) entry which is preliminary data.</text>
</comment>
<dbReference type="SUPFAM" id="SSF47781">
    <property type="entry name" value="RuvA domain 2-like"/>
    <property type="match status" value="1"/>
</dbReference>
<evidence type="ECO:0000256" key="5">
    <source>
        <dbReference type="ARBA" id="ARBA00023204"/>
    </source>
</evidence>
<keyword evidence="5 6" id="KW-0234">DNA repair</keyword>
<dbReference type="Pfam" id="PF07499">
    <property type="entry name" value="RuvA_C"/>
    <property type="match status" value="1"/>
</dbReference>
<dbReference type="GO" id="GO:0009379">
    <property type="term" value="C:Holliday junction helicase complex"/>
    <property type="evidence" value="ECO:0007669"/>
    <property type="project" value="InterPro"/>
</dbReference>
<dbReference type="InterPro" id="IPR003583">
    <property type="entry name" value="Hlx-hairpin-Hlx_DNA-bd_motif"/>
</dbReference>
<dbReference type="CDD" id="cd14332">
    <property type="entry name" value="UBA_RuvA_C"/>
    <property type="match status" value="1"/>
</dbReference>
<evidence type="ECO:0000313" key="9">
    <source>
        <dbReference type="Proteomes" id="UP000223913"/>
    </source>
</evidence>
<comment type="function">
    <text evidence="6">The RuvA-RuvB-RuvC complex processes Holliday junction (HJ) DNA during genetic recombination and DNA repair, while the RuvA-RuvB complex plays an important role in the rescue of blocked DNA replication forks via replication fork reversal (RFR). RuvA specifically binds to HJ cruciform DNA, conferring on it an open structure. The RuvB hexamer acts as an ATP-dependent pump, pulling dsDNA into and through the RuvAB complex. HJ branch migration allows RuvC to scan DNA until it finds its consensus sequence, where it cleaves and resolves the cruciform DNA.</text>
</comment>
<feature type="domain" description="Helix-hairpin-helix DNA-binding motif class 1" evidence="7">
    <location>
        <begin position="72"/>
        <end position="91"/>
    </location>
</feature>
<comment type="domain">
    <text evidence="6">Has three domains with a flexible linker between the domains II and III and assumes an 'L' shape. Domain III is highly mobile and contacts RuvB.</text>
</comment>
<comment type="subunit">
    <text evidence="6">Homotetramer. Forms an RuvA(8)-RuvB(12)-Holliday junction (HJ) complex. HJ DNA is sandwiched between 2 RuvA tetramers; dsDNA enters through RuvA and exits via RuvB. An RuvB hexamer assembles on each DNA strand where it exits the tetramer. Each RuvB hexamer is contacted by two RuvA subunits (via domain III) on 2 adjacent RuvB subunits; this complex drives branch migration. In the full resolvosome a probable DNA-RuvA(4)-RuvB(12)-RuvC(2) complex forms which resolves the HJ.</text>
</comment>
<keyword evidence="2 6" id="KW-0227">DNA damage</keyword>
<dbReference type="SUPFAM" id="SSF46929">
    <property type="entry name" value="DNA helicase RuvA subunit, C-terminal domain"/>
    <property type="match status" value="1"/>
</dbReference>
<sequence>MITYIKGEITFKTPTFIVVETGGLGYHINISLHTYTQIEKMERVKILTHLQIKEDSHTLYGFAEADERTLFVQLISVSGIGTSTAQVLLSAMNPDELKSAIISEDLVAFKRVKGVGPKTAKRIILDLKDKVMKESGDTGLTFSPQDNTVRDEALSALVTLGYNRIQVQKVLNKILKQQSGISSVEALVRVALKQMSG</sequence>
<keyword evidence="1 6" id="KW-0963">Cytoplasm</keyword>
<dbReference type="EMBL" id="PDUD01000031">
    <property type="protein sequence ID" value="PHN03560.1"/>
    <property type="molecule type" value="Genomic_DNA"/>
</dbReference>
<name>A0A2D0N599_FLAN2</name>
<evidence type="ECO:0000256" key="2">
    <source>
        <dbReference type="ARBA" id="ARBA00022763"/>
    </source>
</evidence>
<dbReference type="GO" id="GO:0006281">
    <property type="term" value="P:DNA repair"/>
    <property type="evidence" value="ECO:0007669"/>
    <property type="project" value="UniProtKB-UniRule"/>
</dbReference>
<protein>
    <recommendedName>
        <fullName evidence="6">Holliday junction branch migration complex subunit RuvA</fullName>
    </recommendedName>
</protein>
<dbReference type="GO" id="GO:0048476">
    <property type="term" value="C:Holliday junction resolvase complex"/>
    <property type="evidence" value="ECO:0007669"/>
    <property type="project" value="UniProtKB-UniRule"/>
</dbReference>
<keyword evidence="4 6" id="KW-0233">DNA recombination</keyword>
<dbReference type="InterPro" id="IPR000085">
    <property type="entry name" value="RuvA"/>
</dbReference>
<evidence type="ECO:0000256" key="3">
    <source>
        <dbReference type="ARBA" id="ARBA00023125"/>
    </source>
</evidence>
<dbReference type="InterPro" id="IPR036267">
    <property type="entry name" value="RuvA_C_sf"/>
</dbReference>
<gene>
    <name evidence="6" type="primary">ruvA</name>
    <name evidence="8" type="ORF">CRP01_26545</name>
</gene>
<keyword evidence="9" id="KW-1185">Reference proteome</keyword>
<comment type="caution">
    <text evidence="6">Lacks conserved residue(s) required for the propagation of feature annotation.</text>
</comment>
<evidence type="ECO:0000256" key="1">
    <source>
        <dbReference type="ARBA" id="ARBA00022490"/>
    </source>
</evidence>
<dbReference type="GO" id="GO:0000400">
    <property type="term" value="F:four-way junction DNA binding"/>
    <property type="evidence" value="ECO:0007669"/>
    <property type="project" value="UniProtKB-UniRule"/>
</dbReference>
<dbReference type="Proteomes" id="UP000223913">
    <property type="component" value="Unassembled WGS sequence"/>
</dbReference>
<dbReference type="AlphaFoldDB" id="A0A2D0N599"/>
<dbReference type="HAMAP" id="MF_00031">
    <property type="entry name" value="DNA_HJ_migration_RuvA"/>
    <property type="match status" value="1"/>
</dbReference>